<gene>
    <name evidence="2" type="ORF">GCM10023094_34980</name>
</gene>
<evidence type="ECO:0000313" key="2">
    <source>
        <dbReference type="EMBL" id="GAA4483440.1"/>
    </source>
</evidence>
<organism evidence="2 3">
    <name type="scientific">Rhodococcus olei</name>
    <dbReference type="NCBI Taxonomy" id="2161675"/>
    <lineage>
        <taxon>Bacteria</taxon>
        <taxon>Bacillati</taxon>
        <taxon>Actinomycetota</taxon>
        <taxon>Actinomycetes</taxon>
        <taxon>Mycobacteriales</taxon>
        <taxon>Nocardiaceae</taxon>
        <taxon>Rhodococcus</taxon>
    </lineage>
</organism>
<comment type="similarity">
    <text evidence="1">Belongs to the enoyl-CoA hydratase/isomerase family.</text>
</comment>
<comment type="caution">
    <text evidence="2">The sequence shown here is derived from an EMBL/GenBank/DDBJ whole genome shotgun (WGS) entry which is preliminary data.</text>
</comment>
<dbReference type="RefSeq" id="WP_345347720.1">
    <property type="nucleotide sequence ID" value="NZ_BAABFB010000053.1"/>
</dbReference>
<name>A0ABP8PBA7_9NOCA</name>
<dbReference type="InterPro" id="IPR001753">
    <property type="entry name" value="Enoyl-CoA_hydra/iso"/>
</dbReference>
<sequence length="248" mass="25950">MEPLVLLTEVESVATITLNNPRKLNALTAQTFEELRAAIDTVAGQGNIACVVLTGAGRSFSAGHSLDALADGDGEGDARYHEAETIDALESLPMPTVAAIRGHCLTGGLELALGCDILLATETASLGDTHGQWGLVPVWGMSVRLPERVGYARAKELTFTGRRISGIDAAAIGLVNRAVADDELDTAVAALTAEIAANSAGANQIAKRLYAQSRTLDRSQALSLERDLPFGLPADAADRLAGSLHRKK</sequence>
<evidence type="ECO:0000256" key="1">
    <source>
        <dbReference type="ARBA" id="ARBA00005254"/>
    </source>
</evidence>
<dbReference type="EMBL" id="BAABFB010000053">
    <property type="protein sequence ID" value="GAA4483440.1"/>
    <property type="molecule type" value="Genomic_DNA"/>
</dbReference>
<protein>
    <submittedName>
        <fullName evidence="2">Enoyl-CoA hydratase-related protein</fullName>
    </submittedName>
</protein>
<proteinExistence type="inferred from homology"/>
<dbReference type="Gene3D" id="3.90.226.10">
    <property type="entry name" value="2-enoyl-CoA Hydratase, Chain A, domain 1"/>
    <property type="match status" value="1"/>
</dbReference>
<evidence type="ECO:0000313" key="3">
    <source>
        <dbReference type="Proteomes" id="UP001501183"/>
    </source>
</evidence>
<dbReference type="Pfam" id="PF00378">
    <property type="entry name" value="ECH_1"/>
    <property type="match status" value="1"/>
</dbReference>
<keyword evidence="3" id="KW-1185">Reference proteome</keyword>
<dbReference type="CDD" id="cd06558">
    <property type="entry name" value="crotonase-like"/>
    <property type="match status" value="1"/>
</dbReference>
<dbReference type="PANTHER" id="PTHR43802">
    <property type="entry name" value="ENOYL-COA HYDRATASE"/>
    <property type="match status" value="1"/>
</dbReference>
<dbReference type="InterPro" id="IPR029045">
    <property type="entry name" value="ClpP/crotonase-like_dom_sf"/>
</dbReference>
<dbReference type="Proteomes" id="UP001501183">
    <property type="component" value="Unassembled WGS sequence"/>
</dbReference>
<dbReference type="PANTHER" id="PTHR43802:SF1">
    <property type="entry name" value="IP11341P-RELATED"/>
    <property type="match status" value="1"/>
</dbReference>
<accession>A0ABP8PBA7</accession>
<dbReference type="SUPFAM" id="SSF52096">
    <property type="entry name" value="ClpP/crotonase"/>
    <property type="match status" value="1"/>
</dbReference>
<reference evidence="3" key="1">
    <citation type="journal article" date="2019" name="Int. J. Syst. Evol. Microbiol.">
        <title>The Global Catalogue of Microorganisms (GCM) 10K type strain sequencing project: providing services to taxonomists for standard genome sequencing and annotation.</title>
        <authorList>
            <consortium name="The Broad Institute Genomics Platform"/>
            <consortium name="The Broad Institute Genome Sequencing Center for Infectious Disease"/>
            <person name="Wu L."/>
            <person name="Ma J."/>
        </authorList>
    </citation>
    <scope>NUCLEOTIDE SEQUENCE [LARGE SCALE GENOMIC DNA]</scope>
    <source>
        <strain evidence="3">JCM 32206</strain>
    </source>
</reference>